<comment type="caution">
    <text evidence="1">The sequence shown here is derived from an EMBL/GenBank/DDBJ whole genome shotgun (WGS) entry which is preliminary data.</text>
</comment>
<dbReference type="EMBL" id="JBITDC010000030">
    <property type="protein sequence ID" value="MFI5681555.1"/>
    <property type="molecule type" value="Genomic_DNA"/>
</dbReference>
<gene>
    <name evidence="1" type="ORF">ACIA8P_44375</name>
</gene>
<reference evidence="1 2" key="1">
    <citation type="submission" date="2024-10" db="EMBL/GenBank/DDBJ databases">
        <title>The Natural Products Discovery Center: Release of the First 8490 Sequenced Strains for Exploring Actinobacteria Biosynthetic Diversity.</title>
        <authorList>
            <person name="Kalkreuter E."/>
            <person name="Kautsar S.A."/>
            <person name="Yang D."/>
            <person name="Bader C.D."/>
            <person name="Teijaro C.N."/>
            <person name="Fluegel L."/>
            <person name="Davis C.M."/>
            <person name="Simpson J.R."/>
            <person name="Lauterbach L."/>
            <person name="Steele A.D."/>
            <person name="Gui C."/>
            <person name="Meng S."/>
            <person name="Li G."/>
            <person name="Viehrig K."/>
            <person name="Ye F."/>
            <person name="Su P."/>
            <person name="Kiefer A.F."/>
            <person name="Nichols A."/>
            <person name="Cepeda A.J."/>
            <person name="Yan W."/>
            <person name="Fan B."/>
            <person name="Jiang Y."/>
            <person name="Adhikari A."/>
            <person name="Zheng C.-J."/>
            <person name="Schuster L."/>
            <person name="Cowan T.M."/>
            <person name="Smanski M.J."/>
            <person name="Chevrette M.G."/>
            <person name="De Carvalho L.P.S."/>
            <person name="Shen B."/>
        </authorList>
    </citation>
    <scope>NUCLEOTIDE SEQUENCE [LARGE SCALE GENOMIC DNA]</scope>
    <source>
        <strain evidence="1 2">NPDC051599</strain>
    </source>
</reference>
<name>A0ABW7YGK6_STRCE</name>
<proteinExistence type="predicted"/>
<dbReference type="RefSeq" id="WP_398662318.1">
    <property type="nucleotide sequence ID" value="NZ_JBITDC010000030.1"/>
</dbReference>
<organism evidence="1 2">
    <name type="scientific">Streptomyces cellulosae</name>
    <dbReference type="NCBI Taxonomy" id="1968"/>
    <lineage>
        <taxon>Bacteria</taxon>
        <taxon>Bacillati</taxon>
        <taxon>Actinomycetota</taxon>
        <taxon>Actinomycetes</taxon>
        <taxon>Kitasatosporales</taxon>
        <taxon>Streptomycetaceae</taxon>
        <taxon>Streptomyces</taxon>
    </lineage>
</organism>
<evidence type="ECO:0000313" key="2">
    <source>
        <dbReference type="Proteomes" id="UP001612415"/>
    </source>
</evidence>
<accession>A0ABW7YGK6</accession>
<protein>
    <recommendedName>
        <fullName evidence="3">SH3b domain-containing protein</fullName>
    </recommendedName>
</protein>
<keyword evidence="2" id="KW-1185">Reference proteome</keyword>
<evidence type="ECO:0000313" key="1">
    <source>
        <dbReference type="EMBL" id="MFI5681555.1"/>
    </source>
</evidence>
<dbReference type="Proteomes" id="UP001612415">
    <property type="component" value="Unassembled WGS sequence"/>
</dbReference>
<evidence type="ECO:0008006" key="3">
    <source>
        <dbReference type="Google" id="ProtNLM"/>
    </source>
</evidence>
<sequence length="128" mass="14021">MVASALRQQSESTPREIRRPRRLARRAALGGSLTAVLTALMLAVTQSAAYAGGPYRWAQYSDVGKRLTVCAQTLDVRSSYGGTSFAQLTSGQTFTVYQNYAEFGSEYVRGFAWGNVNAEGYVQNGWFC</sequence>